<keyword evidence="7" id="KW-1185">Reference proteome</keyword>
<dbReference type="PROSITE" id="PS00160">
    <property type="entry name" value="ALDOLASE_KDPG_KHG_2"/>
    <property type="match status" value="1"/>
</dbReference>
<dbReference type="CDD" id="cd00452">
    <property type="entry name" value="KDPG_aldolase"/>
    <property type="match status" value="1"/>
</dbReference>
<evidence type="ECO:0000256" key="1">
    <source>
        <dbReference type="ARBA" id="ARBA00004761"/>
    </source>
</evidence>
<sequence length="212" mass="22692">MLDQVKQEKIIAVLRHVPPAKLVHTVEALSDGGIKIIEVTMNSGDALKCISKLRELYSQEKLIIGAGTVLNLSMAKEAISAGAQFLISPNLDIPAIHYATEQAIDFWPGVITPTEAVNAWNAGANAVKLFPAGRLGAAFIKDIKGPLSDIPIIATGGITLQNQHTFLQAGAAAVGLGGELIKMDFINNNRFDELRQHASQFVEEISSESGIR</sequence>
<evidence type="ECO:0000313" key="7">
    <source>
        <dbReference type="Proteomes" id="UP001623041"/>
    </source>
</evidence>
<comment type="pathway">
    <text evidence="1">Carbohydrate acid metabolism.</text>
</comment>
<evidence type="ECO:0000256" key="5">
    <source>
        <dbReference type="ARBA" id="ARBA00023277"/>
    </source>
</evidence>
<dbReference type="NCBIfam" id="TIGR01182">
    <property type="entry name" value="eda"/>
    <property type="match status" value="1"/>
</dbReference>
<proteinExistence type="inferred from homology"/>
<keyword evidence="4" id="KW-0456">Lyase</keyword>
<evidence type="ECO:0000313" key="6">
    <source>
        <dbReference type="EMBL" id="MFK9093858.1"/>
    </source>
</evidence>
<dbReference type="SUPFAM" id="SSF51569">
    <property type="entry name" value="Aldolase"/>
    <property type="match status" value="1"/>
</dbReference>
<dbReference type="InterPro" id="IPR031338">
    <property type="entry name" value="KDPG/KHG_AS_2"/>
</dbReference>
<evidence type="ECO:0000256" key="2">
    <source>
        <dbReference type="ARBA" id="ARBA00006906"/>
    </source>
</evidence>
<gene>
    <name evidence="6" type="ORF">ACJEBI_20560</name>
</gene>
<reference evidence="6 7" key="1">
    <citation type="submission" date="2024-11" db="EMBL/GenBank/DDBJ databases">
        <authorList>
            <person name="Lucas J.A."/>
        </authorList>
    </citation>
    <scope>NUCLEOTIDE SEQUENCE [LARGE SCALE GENOMIC DNA]</scope>
    <source>
        <strain evidence="6 7">Z 5.4</strain>
    </source>
</reference>
<dbReference type="InterPro" id="IPR013785">
    <property type="entry name" value="Aldolase_TIM"/>
</dbReference>
<accession>A0ABW8RK17</accession>
<evidence type="ECO:0000256" key="4">
    <source>
        <dbReference type="ARBA" id="ARBA00023239"/>
    </source>
</evidence>
<dbReference type="EMBL" id="JBJHQH010000017">
    <property type="protein sequence ID" value="MFK9093858.1"/>
    <property type="molecule type" value="Genomic_DNA"/>
</dbReference>
<dbReference type="RefSeq" id="WP_406582356.1">
    <property type="nucleotide sequence ID" value="NZ_JBJHQH010000017.1"/>
</dbReference>
<comment type="caution">
    <text evidence="6">The sequence shown here is derived from an EMBL/GenBank/DDBJ whole genome shotgun (WGS) entry which is preliminary data.</text>
</comment>
<comment type="subunit">
    <text evidence="3">Homotrimer.</text>
</comment>
<keyword evidence="5" id="KW-0119">Carbohydrate metabolism</keyword>
<dbReference type="Proteomes" id="UP001623041">
    <property type="component" value="Unassembled WGS sequence"/>
</dbReference>
<dbReference type="InterPro" id="IPR000887">
    <property type="entry name" value="Aldlse_KDPG_KHG"/>
</dbReference>
<organism evidence="6 7">
    <name type="scientific">Bacillus salipaludis</name>
    <dbReference type="NCBI Taxonomy" id="2547811"/>
    <lineage>
        <taxon>Bacteria</taxon>
        <taxon>Bacillati</taxon>
        <taxon>Bacillota</taxon>
        <taxon>Bacilli</taxon>
        <taxon>Bacillales</taxon>
        <taxon>Bacillaceae</taxon>
        <taxon>Bacillus</taxon>
    </lineage>
</organism>
<dbReference type="PANTHER" id="PTHR30246">
    <property type="entry name" value="2-KETO-3-DEOXY-6-PHOSPHOGLUCONATE ALDOLASE"/>
    <property type="match status" value="1"/>
</dbReference>
<protein>
    <submittedName>
        <fullName evidence="6">Bifunctional 4-hydroxy-2-oxoglutarate aldolase/2-dehydro-3-deoxy-phosphogluconate aldolase</fullName>
    </submittedName>
</protein>
<dbReference type="Pfam" id="PF01081">
    <property type="entry name" value="Aldolase"/>
    <property type="match status" value="1"/>
</dbReference>
<dbReference type="Gene3D" id="3.20.20.70">
    <property type="entry name" value="Aldolase class I"/>
    <property type="match status" value="1"/>
</dbReference>
<evidence type="ECO:0000256" key="3">
    <source>
        <dbReference type="ARBA" id="ARBA00011233"/>
    </source>
</evidence>
<dbReference type="PANTHER" id="PTHR30246:SF1">
    <property type="entry name" value="2-DEHYDRO-3-DEOXY-6-PHOSPHOGALACTONATE ALDOLASE-RELATED"/>
    <property type="match status" value="1"/>
</dbReference>
<name>A0ABW8RK17_9BACI</name>
<comment type="similarity">
    <text evidence="2">Belongs to the KHG/KDPG aldolase family.</text>
</comment>